<proteinExistence type="predicted"/>
<reference evidence="7 8" key="1">
    <citation type="journal article" date="2015" name="Int. J. Syst. Evol. Microbiol.">
        <title>Aestuariivita atlantica sp. nov., isolated from deep sea sediment of the Atlantic Ocean.</title>
        <authorList>
            <person name="Li G."/>
            <person name="Lai Q."/>
            <person name="Du Y."/>
            <person name="Liu X."/>
            <person name="Sun F."/>
            <person name="Shao Z."/>
        </authorList>
    </citation>
    <scope>NUCLEOTIDE SEQUENCE [LARGE SCALE GENOMIC DNA]</scope>
    <source>
        <strain evidence="7 8">22II-S11-z3</strain>
    </source>
</reference>
<evidence type="ECO:0000313" key="8">
    <source>
        <dbReference type="Proteomes" id="UP000036938"/>
    </source>
</evidence>
<dbReference type="Gene3D" id="3.40.50.150">
    <property type="entry name" value="Vaccinia Virus protein VP39"/>
    <property type="match status" value="2"/>
</dbReference>
<dbReference type="PATRIC" id="fig|1317121.7.peg.2149"/>
<dbReference type="Proteomes" id="UP000036938">
    <property type="component" value="Unassembled WGS sequence"/>
</dbReference>
<dbReference type="InterPro" id="IPR029063">
    <property type="entry name" value="SAM-dependent_MTases_sf"/>
</dbReference>
<evidence type="ECO:0000256" key="4">
    <source>
        <dbReference type="ARBA" id="ARBA00022679"/>
    </source>
</evidence>
<dbReference type="OrthoDB" id="9816072at2"/>
<dbReference type="AlphaFoldDB" id="A0A0L1JRT0"/>
<dbReference type="GO" id="GO:0032259">
    <property type="term" value="P:methylation"/>
    <property type="evidence" value="ECO:0007669"/>
    <property type="project" value="UniProtKB-KW"/>
</dbReference>
<dbReference type="PROSITE" id="PS00092">
    <property type="entry name" value="N6_MTASE"/>
    <property type="match status" value="1"/>
</dbReference>
<dbReference type="Pfam" id="PF05175">
    <property type="entry name" value="MTS"/>
    <property type="match status" value="1"/>
</dbReference>
<keyword evidence="5" id="KW-0949">S-adenosyl-L-methionine</keyword>
<keyword evidence="8" id="KW-1185">Reference proteome</keyword>
<feature type="domain" description="Methyltransferase small" evidence="6">
    <location>
        <begin position="154"/>
        <end position="316"/>
    </location>
</feature>
<organism evidence="7 8">
    <name type="scientific">Pseudaestuariivita atlantica</name>
    <dbReference type="NCBI Taxonomy" id="1317121"/>
    <lineage>
        <taxon>Bacteria</taxon>
        <taxon>Pseudomonadati</taxon>
        <taxon>Pseudomonadota</taxon>
        <taxon>Alphaproteobacteria</taxon>
        <taxon>Rhodobacterales</taxon>
        <taxon>Paracoccaceae</taxon>
        <taxon>Pseudaestuariivita</taxon>
    </lineage>
</organism>
<dbReference type="PANTHER" id="PTHR47816">
    <property type="entry name" value="RIBOSOMAL RNA SMALL SUBUNIT METHYLTRANSFERASE C"/>
    <property type="match status" value="1"/>
</dbReference>
<dbReference type="GO" id="GO:0006364">
    <property type="term" value="P:rRNA processing"/>
    <property type="evidence" value="ECO:0007669"/>
    <property type="project" value="UniProtKB-KW"/>
</dbReference>
<gene>
    <name evidence="7" type="ORF">ATO11_07710</name>
</gene>
<dbReference type="GO" id="GO:0008170">
    <property type="term" value="F:N-methyltransferase activity"/>
    <property type="evidence" value="ECO:0007669"/>
    <property type="project" value="UniProtKB-ARBA"/>
</dbReference>
<evidence type="ECO:0000256" key="1">
    <source>
        <dbReference type="ARBA" id="ARBA00022490"/>
    </source>
</evidence>
<evidence type="ECO:0000259" key="6">
    <source>
        <dbReference type="Pfam" id="PF05175"/>
    </source>
</evidence>
<dbReference type="CDD" id="cd02440">
    <property type="entry name" value="AdoMet_MTases"/>
    <property type="match status" value="1"/>
</dbReference>
<keyword evidence="1" id="KW-0963">Cytoplasm</keyword>
<name>A0A0L1JRT0_9RHOB</name>
<dbReference type="InterPro" id="IPR002052">
    <property type="entry name" value="DNA_methylase_N6_adenine_CS"/>
</dbReference>
<dbReference type="GO" id="GO:0003676">
    <property type="term" value="F:nucleic acid binding"/>
    <property type="evidence" value="ECO:0007669"/>
    <property type="project" value="InterPro"/>
</dbReference>
<keyword evidence="4" id="KW-0808">Transferase</keyword>
<keyword evidence="3" id="KW-0489">Methyltransferase</keyword>
<evidence type="ECO:0000256" key="2">
    <source>
        <dbReference type="ARBA" id="ARBA00022552"/>
    </source>
</evidence>
<dbReference type="GO" id="GO:0008757">
    <property type="term" value="F:S-adenosylmethionine-dependent methyltransferase activity"/>
    <property type="evidence" value="ECO:0007669"/>
    <property type="project" value="InterPro"/>
</dbReference>
<dbReference type="InterPro" id="IPR046977">
    <property type="entry name" value="RsmC/RlmG"/>
</dbReference>
<comment type="caution">
    <text evidence="7">The sequence shown here is derived from an EMBL/GenBank/DDBJ whole genome shotgun (WGS) entry which is preliminary data.</text>
</comment>
<dbReference type="RefSeq" id="WP_050530263.1">
    <property type="nucleotide sequence ID" value="NZ_AQQZ01000003.1"/>
</dbReference>
<keyword evidence="2" id="KW-0698">rRNA processing</keyword>
<accession>A0A0L1JRT0</accession>
<dbReference type="InterPro" id="IPR007848">
    <property type="entry name" value="Small_mtfrase_dom"/>
</dbReference>
<dbReference type="PANTHER" id="PTHR47816:SF4">
    <property type="entry name" value="RIBOSOMAL RNA SMALL SUBUNIT METHYLTRANSFERASE C"/>
    <property type="match status" value="1"/>
</dbReference>
<protein>
    <recommendedName>
        <fullName evidence="6">Methyltransferase small domain-containing protein</fullName>
    </recommendedName>
</protein>
<dbReference type="STRING" id="1317121.ATO11_07710"/>
<evidence type="ECO:0000256" key="3">
    <source>
        <dbReference type="ARBA" id="ARBA00022603"/>
    </source>
</evidence>
<evidence type="ECO:0000256" key="5">
    <source>
        <dbReference type="ARBA" id="ARBA00022691"/>
    </source>
</evidence>
<dbReference type="SUPFAM" id="SSF53335">
    <property type="entry name" value="S-adenosyl-L-methionine-dependent methyltransferases"/>
    <property type="match status" value="1"/>
</dbReference>
<dbReference type="EMBL" id="AQQZ01000003">
    <property type="protein sequence ID" value="KNG94118.1"/>
    <property type="molecule type" value="Genomic_DNA"/>
</dbReference>
<evidence type="ECO:0000313" key="7">
    <source>
        <dbReference type="EMBL" id="KNG94118.1"/>
    </source>
</evidence>
<sequence length="325" mass="34733">MSPRLTLAVSSGEVEPDGRICVVGAGRDADLGALPKNRTTIVQPLRPDHDALAAAGFDVAVDWPGTADMVIVVLPRAKALAFDWIARAAQVATRQIVIDGQKTDGVESVLKAVKARVAIDGSLSKAHGKLAWFAPDAALADLAPPPLPPVDGFTVVPGVFSADAIDPGSRALAEALPDRLGREVADFGAGWGYLSARVLKDDGVTRLHLVEADHIALDCARRNIDDPRAVFHWADATTWRSDAPLDAVVMNPPFHTGRRATPDLGHAFIRNAARGLSRHGRLWLVANRHLPYEQVLESCFGKVTEHPSAQGGYKIIEAAQPRAPR</sequence>